<dbReference type="SUPFAM" id="SSF53335">
    <property type="entry name" value="S-adenosyl-L-methionine-dependent methyltransferases"/>
    <property type="match status" value="1"/>
</dbReference>
<comment type="caution">
    <text evidence="3">The sequence shown here is derived from an EMBL/GenBank/DDBJ whole genome shotgun (WGS) entry which is preliminary data.</text>
</comment>
<dbReference type="InterPro" id="IPR015985">
    <property type="entry name" value="TehB-like_dom"/>
</dbReference>
<dbReference type="RefSeq" id="WP_114840687.1">
    <property type="nucleotide sequence ID" value="NZ_CP031219.1"/>
</dbReference>
<evidence type="ECO:0000259" key="2">
    <source>
        <dbReference type="Pfam" id="PF03848"/>
    </source>
</evidence>
<feature type="domain" description="Tellurite resistance methyltransferase TehB-like" evidence="2">
    <location>
        <begin position="35"/>
        <end position="115"/>
    </location>
</feature>
<evidence type="ECO:0000256" key="1">
    <source>
        <dbReference type="ARBA" id="ARBA00022679"/>
    </source>
</evidence>
<evidence type="ECO:0000313" key="4">
    <source>
        <dbReference type="Proteomes" id="UP000290092"/>
    </source>
</evidence>
<organism evidence="3 4">
    <name type="scientific">Malaciobacter mytili LMG 24559</name>
    <dbReference type="NCBI Taxonomy" id="1032238"/>
    <lineage>
        <taxon>Bacteria</taxon>
        <taxon>Pseudomonadati</taxon>
        <taxon>Campylobacterota</taxon>
        <taxon>Epsilonproteobacteria</taxon>
        <taxon>Campylobacterales</taxon>
        <taxon>Arcobacteraceae</taxon>
        <taxon>Malaciobacter</taxon>
    </lineage>
</organism>
<dbReference type="Gene3D" id="3.40.50.150">
    <property type="entry name" value="Vaccinia Virus protein VP39"/>
    <property type="match status" value="1"/>
</dbReference>
<dbReference type="KEGG" id="amyt:AMYT_0169"/>
<gene>
    <name evidence="3" type="ORF">CP985_13995</name>
</gene>
<accession>A0AAX2ADV0</accession>
<dbReference type="AlphaFoldDB" id="A0AAX2ADV0"/>
<dbReference type="EMBL" id="NXID01000072">
    <property type="protein sequence ID" value="RXK12935.1"/>
    <property type="molecule type" value="Genomic_DNA"/>
</dbReference>
<protein>
    <submittedName>
        <fullName evidence="3">Tellurium resistance protein</fullName>
    </submittedName>
</protein>
<evidence type="ECO:0000313" key="3">
    <source>
        <dbReference type="EMBL" id="RXK12935.1"/>
    </source>
</evidence>
<dbReference type="Pfam" id="PF03848">
    <property type="entry name" value="TehB"/>
    <property type="match status" value="1"/>
</dbReference>
<dbReference type="CDD" id="cd02440">
    <property type="entry name" value="AdoMet_MTases"/>
    <property type="match status" value="1"/>
</dbReference>
<keyword evidence="4" id="KW-1185">Reference proteome</keyword>
<dbReference type="PANTHER" id="PTHR43861">
    <property type="entry name" value="TRANS-ACONITATE 2-METHYLTRANSFERASE-RELATED"/>
    <property type="match status" value="1"/>
</dbReference>
<proteinExistence type="predicted"/>
<keyword evidence="1" id="KW-0808">Transferase</keyword>
<reference evidence="3 4" key="1">
    <citation type="submission" date="2017-09" db="EMBL/GenBank/DDBJ databases">
        <title>Genomics of the genus Arcobacter.</title>
        <authorList>
            <person name="Perez-Cataluna A."/>
            <person name="Figueras M.J."/>
            <person name="Salas-Masso N."/>
        </authorList>
    </citation>
    <scope>NUCLEOTIDE SEQUENCE [LARGE SCALE GENOMIC DNA]</scope>
    <source>
        <strain evidence="3 4">CECT 7386</strain>
    </source>
</reference>
<dbReference type="GO" id="GO:0016740">
    <property type="term" value="F:transferase activity"/>
    <property type="evidence" value="ECO:0007669"/>
    <property type="project" value="UniProtKB-KW"/>
</dbReference>
<dbReference type="Proteomes" id="UP000290092">
    <property type="component" value="Unassembled WGS sequence"/>
</dbReference>
<sequence>MSQQQFWNEKFTKDGYLYGINPNEFLASKLNLFKKDSKLLCLGEGEGRNAIFFAKNGFKVKAIDVSNIGLEKLQKRAKEQNLDINTLCIDLNHWQANEKYDVIIASYLHMYKNEREELFLKIENSLNIKGYFVAEFFSQNQLSYNSGGPKDTELLYTIEDFKNNFNSCTKQISEEIVFLNEGRGHQGKASVIRVVIQKS</sequence>
<dbReference type="PANTHER" id="PTHR43861:SF3">
    <property type="entry name" value="PUTATIVE (AFU_ORTHOLOGUE AFUA_2G14390)-RELATED"/>
    <property type="match status" value="1"/>
</dbReference>
<name>A0AAX2ADV0_9BACT</name>
<dbReference type="InterPro" id="IPR029063">
    <property type="entry name" value="SAM-dependent_MTases_sf"/>
</dbReference>